<evidence type="ECO:0000256" key="6">
    <source>
        <dbReference type="ARBA" id="ARBA00023098"/>
    </source>
</evidence>
<evidence type="ECO:0000256" key="2">
    <source>
        <dbReference type="ARBA" id="ARBA00022516"/>
    </source>
</evidence>
<dbReference type="PROSITE" id="PS00061">
    <property type="entry name" value="ADH_SHORT"/>
    <property type="match status" value="1"/>
</dbReference>
<feature type="transmembrane region" description="Helical" evidence="9">
    <location>
        <begin position="70"/>
        <end position="91"/>
    </location>
</feature>
<proteinExistence type="inferred from homology"/>
<dbReference type="InterPro" id="IPR036291">
    <property type="entry name" value="NAD(P)-bd_dom_sf"/>
</dbReference>
<evidence type="ECO:0000256" key="5">
    <source>
        <dbReference type="ARBA" id="ARBA00023002"/>
    </source>
</evidence>
<dbReference type="PRINTS" id="PR00080">
    <property type="entry name" value="SDRFAMILY"/>
</dbReference>
<keyword evidence="4" id="KW-0521">NADP</keyword>
<keyword evidence="9" id="KW-1133">Transmembrane helix</keyword>
<dbReference type="InterPro" id="IPR002347">
    <property type="entry name" value="SDR_fam"/>
</dbReference>
<comment type="caution">
    <text evidence="10">The sequence shown here is derived from an EMBL/GenBank/DDBJ whole genome shotgun (WGS) entry which is preliminary data.</text>
</comment>
<gene>
    <name evidence="10" type="ORF">BB560_000094</name>
</gene>
<keyword evidence="2" id="KW-0444">Lipid biosynthesis</keyword>
<evidence type="ECO:0000256" key="9">
    <source>
        <dbReference type="SAM" id="Phobius"/>
    </source>
</evidence>
<dbReference type="PANTHER" id="PTHR43086:SF2">
    <property type="entry name" value="HYDROXYSTEROID DEHYDROGENASE-LIKE PROTEIN 1"/>
    <property type="match status" value="1"/>
</dbReference>
<dbReference type="SUPFAM" id="SSF51735">
    <property type="entry name" value="NAD(P)-binding Rossmann-fold domains"/>
    <property type="match status" value="1"/>
</dbReference>
<keyword evidence="3" id="KW-0276">Fatty acid metabolism</keyword>
<protein>
    <recommendedName>
        <fullName evidence="12">Very-long-chain 3-oxoacyl-CoA reductase</fullName>
    </recommendedName>
</protein>
<dbReference type="PANTHER" id="PTHR43086">
    <property type="entry name" value="VERY-LONG-CHAIN 3-OXOOACYL-COA REDUCTASE"/>
    <property type="match status" value="1"/>
</dbReference>
<evidence type="ECO:0000313" key="11">
    <source>
        <dbReference type="Proteomes" id="UP000245609"/>
    </source>
</evidence>
<evidence type="ECO:0000256" key="1">
    <source>
        <dbReference type="ARBA" id="ARBA00005194"/>
    </source>
</evidence>
<dbReference type="AlphaFoldDB" id="A0A2T9ZLA2"/>
<sequence>MSHALPRSAEIFVHEILEFCEISIKLYSTRKSQLGTWGREFGKRGLCNVVLGHVYPRGEEWIRFKLRLRFSYIFLGLGVFTFSYGFFRFLFMIVDFIRPGKALFTYGAGRGNWAVVTGATDGIGKALSIELAKNKFNLDWDRVKSVMENLTVSILINCAGLSHEFPKPFETEDEERCDDIIEVNINSLTKMTRLVIPQMKSRRNGLILNIGSFVSLVPSPYLSVYSGSKSFVQSYSAALGAELERFGILVQYVSTYYVVSKMSKIRKPNFTTPTAEVYAKSILSRIGSGCGSLYPYTTVPYFSHALIHFAAQNLFSPKFWLDFSFNHLEGVRKRALKKQARLAKEAEAKSQ</sequence>
<keyword evidence="11" id="KW-1185">Reference proteome</keyword>
<dbReference type="GO" id="GO:0005783">
    <property type="term" value="C:endoplasmic reticulum"/>
    <property type="evidence" value="ECO:0007669"/>
    <property type="project" value="TreeGrafter"/>
</dbReference>
<keyword evidence="6" id="KW-0443">Lipid metabolism</keyword>
<dbReference type="InterPro" id="IPR020904">
    <property type="entry name" value="Sc_DH/Rdtase_CS"/>
</dbReference>
<evidence type="ECO:0008006" key="12">
    <source>
        <dbReference type="Google" id="ProtNLM"/>
    </source>
</evidence>
<name>A0A2T9ZLA2_9FUNG</name>
<dbReference type="GO" id="GO:0016491">
    <property type="term" value="F:oxidoreductase activity"/>
    <property type="evidence" value="ECO:0007669"/>
    <property type="project" value="UniProtKB-KW"/>
</dbReference>
<evidence type="ECO:0000256" key="8">
    <source>
        <dbReference type="RuleBase" id="RU000363"/>
    </source>
</evidence>
<dbReference type="OrthoDB" id="5545019at2759"/>
<comment type="similarity">
    <text evidence="8">Belongs to the short-chain dehydrogenases/reductases (SDR) family.</text>
</comment>
<dbReference type="STRING" id="133381.A0A2T9ZLA2"/>
<keyword evidence="9" id="KW-0472">Membrane</keyword>
<evidence type="ECO:0000256" key="7">
    <source>
        <dbReference type="ARBA" id="ARBA00023160"/>
    </source>
</evidence>
<evidence type="ECO:0000256" key="3">
    <source>
        <dbReference type="ARBA" id="ARBA00022832"/>
    </source>
</evidence>
<dbReference type="GO" id="GO:0030497">
    <property type="term" value="P:fatty acid elongation"/>
    <property type="evidence" value="ECO:0007669"/>
    <property type="project" value="TreeGrafter"/>
</dbReference>
<keyword evidence="5" id="KW-0560">Oxidoreductase</keyword>
<dbReference type="PRINTS" id="PR00081">
    <property type="entry name" value="GDHRDH"/>
</dbReference>
<dbReference type="Gene3D" id="3.40.50.720">
    <property type="entry name" value="NAD(P)-binding Rossmann-like Domain"/>
    <property type="match status" value="1"/>
</dbReference>
<dbReference type="Proteomes" id="UP000245609">
    <property type="component" value="Unassembled WGS sequence"/>
</dbReference>
<dbReference type="Pfam" id="PF00106">
    <property type="entry name" value="adh_short"/>
    <property type="match status" value="1"/>
</dbReference>
<organism evidence="10 11">
    <name type="scientific">Smittium megazygosporum</name>
    <dbReference type="NCBI Taxonomy" id="133381"/>
    <lineage>
        <taxon>Eukaryota</taxon>
        <taxon>Fungi</taxon>
        <taxon>Fungi incertae sedis</taxon>
        <taxon>Zoopagomycota</taxon>
        <taxon>Kickxellomycotina</taxon>
        <taxon>Harpellomycetes</taxon>
        <taxon>Harpellales</taxon>
        <taxon>Legeriomycetaceae</taxon>
        <taxon>Smittium</taxon>
    </lineage>
</organism>
<evidence type="ECO:0000256" key="4">
    <source>
        <dbReference type="ARBA" id="ARBA00022857"/>
    </source>
</evidence>
<keyword evidence="7" id="KW-0275">Fatty acid biosynthesis</keyword>
<dbReference type="EMBL" id="MBFS01000010">
    <property type="protein sequence ID" value="PVV05374.1"/>
    <property type="molecule type" value="Genomic_DNA"/>
</dbReference>
<keyword evidence="9" id="KW-0812">Transmembrane</keyword>
<dbReference type="CDD" id="cd05356">
    <property type="entry name" value="17beta-HSD1_like_SDR_c"/>
    <property type="match status" value="1"/>
</dbReference>
<comment type="pathway">
    <text evidence="1">Lipid metabolism; fatty acid biosynthesis.</text>
</comment>
<reference evidence="10 11" key="1">
    <citation type="journal article" date="2018" name="MBio">
        <title>Comparative Genomics Reveals the Core Gene Toolbox for the Fungus-Insect Symbiosis.</title>
        <authorList>
            <person name="Wang Y."/>
            <person name="Stata M."/>
            <person name="Wang W."/>
            <person name="Stajich J.E."/>
            <person name="White M.M."/>
            <person name="Moncalvo J.M."/>
        </authorList>
    </citation>
    <scope>NUCLEOTIDE SEQUENCE [LARGE SCALE GENOMIC DNA]</scope>
    <source>
        <strain evidence="10 11">SC-DP-2</strain>
    </source>
</reference>
<accession>A0A2T9ZLA2</accession>
<evidence type="ECO:0000313" key="10">
    <source>
        <dbReference type="EMBL" id="PVV05374.1"/>
    </source>
</evidence>